<dbReference type="InterPro" id="IPR036505">
    <property type="entry name" value="Amidase/PGRP_sf"/>
</dbReference>
<dbReference type="InterPro" id="IPR006619">
    <property type="entry name" value="PGRP_domain_met/bac"/>
</dbReference>
<dbReference type="InterPro" id="IPR002502">
    <property type="entry name" value="Amidase_domain"/>
</dbReference>
<dbReference type="SUPFAM" id="SSF55846">
    <property type="entry name" value="N-acetylmuramoyl-L-alanine amidase-like"/>
    <property type="match status" value="1"/>
</dbReference>
<gene>
    <name evidence="4" type="ORF">VAMP_41n106</name>
</gene>
<evidence type="ECO:0000313" key="5">
    <source>
        <dbReference type="Proteomes" id="UP000680365"/>
    </source>
</evidence>
<dbReference type="CDD" id="cd06583">
    <property type="entry name" value="PGRP"/>
    <property type="match status" value="1"/>
</dbReference>
<reference evidence="4 5" key="1">
    <citation type="journal article" date="2021" name="Nat. Commun.">
        <title>Reductive evolution and unique predatory mode in the CPR bacterium Vampirococcus lugosii.</title>
        <authorList>
            <person name="Moreira D."/>
            <person name="Zivanovic Y."/>
            <person name="Lopez-Archilla A.I."/>
            <person name="Iniesto M."/>
            <person name="Lopez-Garcia P."/>
        </authorList>
    </citation>
    <scope>NUCLEOTIDE SEQUENCE [LARGE SCALE GENOMIC DNA]</scope>
    <source>
        <strain evidence="4">Chiprana</strain>
    </source>
</reference>
<dbReference type="SMART" id="SM00644">
    <property type="entry name" value="Ami_2"/>
    <property type="match status" value="1"/>
</dbReference>
<name>A0ABS5QN87_9BACT</name>
<dbReference type="EMBL" id="JAEDAM010000023">
    <property type="protein sequence ID" value="MBS8121924.1"/>
    <property type="molecule type" value="Genomic_DNA"/>
</dbReference>
<feature type="domain" description="Peptidoglycan recognition protein family" evidence="3">
    <location>
        <begin position="104"/>
        <end position="264"/>
    </location>
</feature>
<sequence length="732" mass="85523">MKKIIILLFMFLPYINFANWNLDGVDIINRSQRGADESLRYYDNHEYQDILKRKEEYEKYLKELYNEDYQAYLNATKKSRINEKRNKYVLQNNPSSIRVDKTINNFNGNKLRWPNSYFFDKNSIIIHHTANDYTKFKNKQEVEVFLRNIYRSHSITNGWGDIGYNFVIDHFGNIYEGKSGGEGIVGAHAVWNNTSSIGISLIGHFDIQKPTKEQLISLTKLLVSLSDKYNINPKKQNFYNKPSNNSPYMNIVGNYPIVGHRDVGSTACPGKNLYNLLPKIRDITSLKLDKIKLSSYKKNTENNINTEKINKDIKKHKDIKAKSSIFISSNKKTLNIESEASEIMKYTNDKDSIFLSNFDIINGNIQFDIEYKKYNASGKHKIFIETDKEIINYEINLVWQKDLYNIMKNKKDNYLKNIENPLTNNRMKKIKSKINLNDAINYLTKNVKVLLYELSSKFNTYEISCTSSCDLEIDAINFENINNLTINKNGNFLKLYIDGKKYYSSYINLINNEGFIVFENYDRKSYGGIPWNKFRGNINIKRDLIKPIGKKVKTDWTLVNDLPFFDYMKGIVETNDQEHIEKNKLMSLISKNYMLFYFDKSNEHPSIPSNAKYNAIDDARIFQKYGGAGVEDTLTKWYSALEQTWNEIVYYDNYIPILPYYNCSSGFTWSAEERFGWIDTSYLQSKIDFFSCDKFNGHGVGLSGRGSEFLANNGLNYKQILKYYYIGVDIYE</sequence>
<evidence type="ECO:0000313" key="4">
    <source>
        <dbReference type="EMBL" id="MBS8121924.1"/>
    </source>
</evidence>
<protein>
    <submittedName>
        <fullName evidence="4">N-acetylmuramoyl-L-alanine amidase</fullName>
    </submittedName>
</protein>
<comment type="caution">
    <text evidence="4">The sequence shown here is derived from an EMBL/GenBank/DDBJ whole genome shotgun (WGS) entry which is preliminary data.</text>
</comment>
<evidence type="ECO:0000256" key="1">
    <source>
        <dbReference type="ARBA" id="ARBA00007553"/>
    </source>
</evidence>
<proteinExistence type="inferred from homology"/>
<dbReference type="Pfam" id="PF01510">
    <property type="entry name" value="Amidase_2"/>
    <property type="match status" value="1"/>
</dbReference>
<feature type="domain" description="N-acetylmuramoyl-L-alanine amidase" evidence="2">
    <location>
        <begin position="109"/>
        <end position="270"/>
    </location>
</feature>
<dbReference type="InterPro" id="IPR015510">
    <property type="entry name" value="PGRP"/>
</dbReference>
<evidence type="ECO:0000259" key="3">
    <source>
        <dbReference type="SMART" id="SM00701"/>
    </source>
</evidence>
<dbReference type="Gene3D" id="3.40.80.10">
    <property type="entry name" value="Peptidoglycan recognition protein-like"/>
    <property type="match status" value="1"/>
</dbReference>
<comment type="similarity">
    <text evidence="1">Belongs to the N-acetylmuramoyl-L-alanine amidase 2 family.</text>
</comment>
<dbReference type="SMART" id="SM00701">
    <property type="entry name" value="PGRP"/>
    <property type="match status" value="1"/>
</dbReference>
<accession>A0ABS5QN87</accession>
<organism evidence="4 5">
    <name type="scientific">Candidatus Vampirococcus lugosii</name>
    <dbReference type="NCBI Taxonomy" id="2789015"/>
    <lineage>
        <taxon>Bacteria</taxon>
        <taxon>Candidatus Absconditibacteriota</taxon>
        <taxon>Vampirococcus</taxon>
    </lineage>
</organism>
<keyword evidence="5" id="KW-1185">Reference proteome</keyword>
<dbReference type="RefSeq" id="WP_213348925.1">
    <property type="nucleotide sequence ID" value="NZ_JAEDAM010000023.1"/>
</dbReference>
<evidence type="ECO:0000259" key="2">
    <source>
        <dbReference type="SMART" id="SM00644"/>
    </source>
</evidence>
<dbReference type="Proteomes" id="UP000680365">
    <property type="component" value="Unassembled WGS sequence"/>
</dbReference>
<dbReference type="PANTHER" id="PTHR11022:SF41">
    <property type="entry name" value="PEPTIDOGLYCAN-RECOGNITION PROTEIN LC-RELATED"/>
    <property type="match status" value="1"/>
</dbReference>
<dbReference type="PANTHER" id="PTHR11022">
    <property type="entry name" value="PEPTIDOGLYCAN RECOGNITION PROTEIN"/>
    <property type="match status" value="1"/>
</dbReference>